<comment type="function">
    <text evidence="8">GTP hydrolase that promotes the GTP-dependent binding of aminoacyl-tRNA to the A-site of ribosomes during protein biosynthesis.</text>
</comment>
<keyword evidence="8" id="KW-0963">Cytoplasm</keyword>
<gene>
    <name evidence="10" type="primary">tuf2</name>
    <name evidence="8" type="synonym">tuf</name>
    <name evidence="10" type="ORF">GCM10009409_36590</name>
</gene>
<feature type="binding site" evidence="8">
    <location>
        <begin position="136"/>
        <end position="139"/>
    </location>
    <ligand>
        <name>GTP</name>
        <dbReference type="ChEBI" id="CHEBI:37565"/>
    </ligand>
</feature>
<dbReference type="InterPro" id="IPR004541">
    <property type="entry name" value="Transl_elong_EFTu/EF1A_bac/org"/>
</dbReference>
<dbReference type="SUPFAM" id="SSF50465">
    <property type="entry name" value="EF-Tu/eEF-1alpha/eIF2-gamma C-terminal domain"/>
    <property type="match status" value="1"/>
</dbReference>
<proteinExistence type="inferred from homology"/>
<dbReference type="GO" id="GO:0003746">
    <property type="term" value="F:translation elongation factor activity"/>
    <property type="evidence" value="ECO:0007669"/>
    <property type="project" value="UniProtKB-KW"/>
</dbReference>
<dbReference type="SUPFAM" id="SSF50447">
    <property type="entry name" value="Translation proteins"/>
    <property type="match status" value="1"/>
</dbReference>
<dbReference type="Proteomes" id="UP000654367">
    <property type="component" value="Unassembled WGS sequence"/>
</dbReference>
<protein>
    <recommendedName>
        <fullName evidence="7 8">Elongation factor Tu</fullName>
        <shortName evidence="8">EF-Tu</shortName>
        <ecNumber evidence="8">3.6.5.3</ecNumber>
    </recommendedName>
</protein>
<dbReference type="Gene3D" id="3.40.50.300">
    <property type="entry name" value="P-loop containing nucleotide triphosphate hydrolases"/>
    <property type="match status" value="1"/>
</dbReference>
<feature type="binding site" evidence="8">
    <location>
        <position position="26"/>
    </location>
    <ligand>
        <name>Mg(2+)</name>
        <dbReference type="ChEBI" id="CHEBI:18420"/>
    </ligand>
</feature>
<evidence type="ECO:0000256" key="8">
    <source>
        <dbReference type="HAMAP-Rule" id="MF_00118"/>
    </source>
</evidence>
<dbReference type="NCBIfam" id="TIGR00231">
    <property type="entry name" value="small_GTP"/>
    <property type="match status" value="1"/>
</dbReference>
<dbReference type="Pfam" id="PF03143">
    <property type="entry name" value="GTP_EFTU_D3"/>
    <property type="match status" value="1"/>
</dbReference>
<dbReference type="InterPro" id="IPR009000">
    <property type="entry name" value="Transl_B-barrel_sf"/>
</dbReference>
<comment type="subunit">
    <text evidence="8">Monomer.</text>
</comment>
<dbReference type="InterPro" id="IPR005225">
    <property type="entry name" value="Small_GTP-bd"/>
</dbReference>
<dbReference type="PRINTS" id="PR00315">
    <property type="entry name" value="ELONGATNFCT"/>
</dbReference>
<keyword evidence="5 8" id="KW-0648">Protein biosynthesis</keyword>
<dbReference type="SUPFAM" id="SSF52540">
    <property type="entry name" value="P-loop containing nucleoside triphosphate hydrolases"/>
    <property type="match status" value="1"/>
</dbReference>
<comment type="similarity">
    <text evidence="8">Belongs to the TRAFAC class translation factor GTPase superfamily. Classic translation factor GTPase family. EF-Tu/EF-1A subfamily.</text>
</comment>
<evidence type="ECO:0000256" key="7">
    <source>
        <dbReference type="ARBA" id="ARBA00029554"/>
    </source>
</evidence>
<dbReference type="Gene3D" id="2.40.30.10">
    <property type="entry name" value="Translation factors"/>
    <property type="match status" value="2"/>
</dbReference>
<accession>A0ABQ2QCE3</accession>
<feature type="binding site" evidence="8">
    <location>
        <begin position="81"/>
        <end position="85"/>
    </location>
    <ligand>
        <name>GTP</name>
        <dbReference type="ChEBI" id="CHEBI:37565"/>
    </ligand>
</feature>
<feature type="domain" description="Tr-type G" evidence="9">
    <location>
        <begin position="10"/>
        <end position="204"/>
    </location>
</feature>
<keyword evidence="8" id="KW-0378">Hydrolase</keyword>
<evidence type="ECO:0000256" key="1">
    <source>
        <dbReference type="ARBA" id="ARBA00022723"/>
    </source>
</evidence>
<dbReference type="InterPro" id="IPR041709">
    <property type="entry name" value="EF-Tu_GTP-bd"/>
</dbReference>
<keyword evidence="11" id="KW-1185">Reference proteome</keyword>
<evidence type="ECO:0000313" key="11">
    <source>
        <dbReference type="Proteomes" id="UP000654367"/>
    </source>
</evidence>
<dbReference type="InterPro" id="IPR000795">
    <property type="entry name" value="T_Tr_GTP-bd_dom"/>
</dbReference>
<dbReference type="RefSeq" id="WP_188923007.1">
    <property type="nucleotide sequence ID" value="NZ_BMQV01000058.1"/>
</dbReference>
<dbReference type="NCBIfam" id="NF009372">
    <property type="entry name" value="PRK12735.1"/>
    <property type="match status" value="1"/>
</dbReference>
<dbReference type="EMBL" id="BMQV01000058">
    <property type="protein sequence ID" value="GGP68271.1"/>
    <property type="molecule type" value="Genomic_DNA"/>
</dbReference>
<dbReference type="NCBIfam" id="TIGR00485">
    <property type="entry name" value="EF-Tu"/>
    <property type="match status" value="1"/>
</dbReference>
<feature type="binding site" evidence="8">
    <location>
        <begin position="19"/>
        <end position="26"/>
    </location>
    <ligand>
        <name>GTP</name>
        <dbReference type="ChEBI" id="CHEBI:37565"/>
    </ligand>
</feature>
<dbReference type="InterPro" id="IPR027417">
    <property type="entry name" value="P-loop_NTPase"/>
</dbReference>
<dbReference type="InterPro" id="IPR009001">
    <property type="entry name" value="Transl_elong_EF1A/Init_IF2_C"/>
</dbReference>
<dbReference type="NCBIfam" id="NF009373">
    <property type="entry name" value="PRK12736.1"/>
    <property type="match status" value="1"/>
</dbReference>
<evidence type="ECO:0000313" key="10">
    <source>
        <dbReference type="EMBL" id="GGP68271.1"/>
    </source>
</evidence>
<dbReference type="CDD" id="cd03697">
    <property type="entry name" value="EFTU_II"/>
    <property type="match status" value="1"/>
</dbReference>
<keyword evidence="3 8" id="KW-0251">Elongation factor</keyword>
<dbReference type="InterPro" id="IPR004160">
    <property type="entry name" value="Transl_elong_EFTu/EF1A_C"/>
</dbReference>
<evidence type="ECO:0000259" key="9">
    <source>
        <dbReference type="PROSITE" id="PS51722"/>
    </source>
</evidence>
<evidence type="ECO:0000256" key="5">
    <source>
        <dbReference type="ARBA" id="ARBA00022917"/>
    </source>
</evidence>
<comment type="subcellular location">
    <subcellularLocation>
        <location evidence="8">Cytoplasm</location>
    </subcellularLocation>
</comment>
<dbReference type="InterPro" id="IPR050055">
    <property type="entry name" value="EF-Tu_GTPase"/>
</dbReference>
<sequence>MAKAKFERNKPHVNVGTIGHVDHGKTTLTAAISAVLSKTYGGEARNFAQIDNAPEERERGITINTSHIEYDTPTRHYAHVDCPGHADYVKNMITGAAQMDGAILVVAATDGPMPQTREHILLSRQVGVPFIIVFMNKCDMVDDEELLELVEMEVRELLSEYDFPGDDLPVIQGSALKALEGDAAWEAKVIELAEALDSYIPEPERDIDKPFLLPIEDVFSISGRGTVVTGRVERGIIRVSDEVEIVGVHATTKTTCTGVEMFRKLLDEGRAGENCGVLLRGTKRDDVERGQVLAKPGSITPHTTFESEVYVLSKEEGGRHTPFFKGYRPQFYFRTTDVTGTIELPEGVEMVMPGDNIKMVVTLIYPIAMDDGLRFAIREGGRTVGAGVVAKIIA</sequence>
<evidence type="ECO:0000256" key="2">
    <source>
        <dbReference type="ARBA" id="ARBA00022741"/>
    </source>
</evidence>
<dbReference type="Pfam" id="PF03144">
    <property type="entry name" value="GTP_EFTU_D2"/>
    <property type="match status" value="1"/>
</dbReference>
<comment type="catalytic activity">
    <reaction evidence="8">
        <text>GTP + H2O = GDP + phosphate + H(+)</text>
        <dbReference type="Rhea" id="RHEA:19669"/>
        <dbReference type="ChEBI" id="CHEBI:15377"/>
        <dbReference type="ChEBI" id="CHEBI:15378"/>
        <dbReference type="ChEBI" id="CHEBI:37565"/>
        <dbReference type="ChEBI" id="CHEBI:43474"/>
        <dbReference type="ChEBI" id="CHEBI:58189"/>
        <dbReference type="EC" id="3.6.5.3"/>
    </reaction>
</comment>
<dbReference type="Pfam" id="PF00009">
    <property type="entry name" value="GTP_EFTU"/>
    <property type="match status" value="1"/>
</dbReference>
<dbReference type="PROSITE" id="PS51722">
    <property type="entry name" value="G_TR_2"/>
    <property type="match status" value="1"/>
</dbReference>
<dbReference type="EC" id="3.6.5.3" evidence="8"/>
<keyword evidence="6 8" id="KW-0342">GTP-binding</keyword>
<dbReference type="InterPro" id="IPR004161">
    <property type="entry name" value="EFTu-like_2"/>
</dbReference>
<keyword evidence="1 8" id="KW-0479">Metal-binding</keyword>
<evidence type="ECO:0000256" key="3">
    <source>
        <dbReference type="ARBA" id="ARBA00022768"/>
    </source>
</evidence>
<dbReference type="HAMAP" id="MF_00118_B">
    <property type="entry name" value="EF_Tu_B"/>
    <property type="match status" value="1"/>
</dbReference>
<dbReference type="CDD" id="cd03707">
    <property type="entry name" value="EFTU_III"/>
    <property type="match status" value="1"/>
</dbReference>
<name>A0ABQ2QCE3_9GAMM</name>
<organism evidence="10 11">
    <name type="scientific">Shewanella saliphila</name>
    <dbReference type="NCBI Taxonomy" id="2282698"/>
    <lineage>
        <taxon>Bacteria</taxon>
        <taxon>Pseudomonadati</taxon>
        <taxon>Pseudomonadota</taxon>
        <taxon>Gammaproteobacteria</taxon>
        <taxon>Alteromonadales</taxon>
        <taxon>Shewanellaceae</taxon>
        <taxon>Shewanella</taxon>
    </lineage>
</organism>
<dbReference type="PANTHER" id="PTHR43721:SF22">
    <property type="entry name" value="ELONGATION FACTOR TU, MITOCHONDRIAL"/>
    <property type="match status" value="1"/>
</dbReference>
<dbReference type="InterPro" id="IPR033720">
    <property type="entry name" value="EFTU_2"/>
</dbReference>
<keyword evidence="2 8" id="KW-0547">Nucleotide-binding</keyword>
<dbReference type="NCBIfam" id="NF000766">
    <property type="entry name" value="PRK00049.1"/>
    <property type="match status" value="1"/>
</dbReference>
<dbReference type="CDD" id="cd01884">
    <property type="entry name" value="EF_Tu"/>
    <property type="match status" value="1"/>
</dbReference>
<dbReference type="PANTHER" id="PTHR43721">
    <property type="entry name" value="ELONGATION FACTOR TU-RELATED"/>
    <property type="match status" value="1"/>
</dbReference>
<keyword evidence="4 8" id="KW-0460">Magnesium</keyword>
<evidence type="ECO:0000256" key="6">
    <source>
        <dbReference type="ARBA" id="ARBA00023134"/>
    </source>
</evidence>
<evidence type="ECO:0000256" key="4">
    <source>
        <dbReference type="ARBA" id="ARBA00022842"/>
    </source>
</evidence>
<reference evidence="11" key="1">
    <citation type="journal article" date="2019" name="Int. J. Syst. Evol. Microbiol.">
        <title>The Global Catalogue of Microorganisms (GCM) 10K type strain sequencing project: providing services to taxonomists for standard genome sequencing and annotation.</title>
        <authorList>
            <consortium name="The Broad Institute Genomics Platform"/>
            <consortium name="The Broad Institute Genome Sequencing Center for Infectious Disease"/>
            <person name="Wu L."/>
            <person name="Ma J."/>
        </authorList>
    </citation>
    <scope>NUCLEOTIDE SEQUENCE [LARGE SCALE GENOMIC DNA]</scope>
    <source>
        <strain evidence="11">JCM 32304</strain>
    </source>
</reference>
<dbReference type="PROSITE" id="PS00301">
    <property type="entry name" value="G_TR_1"/>
    <property type="match status" value="1"/>
</dbReference>
<dbReference type="InterPro" id="IPR031157">
    <property type="entry name" value="G_TR_CS"/>
</dbReference>
<comment type="caution">
    <text evidence="10">The sequence shown here is derived from an EMBL/GenBank/DDBJ whole genome shotgun (WGS) entry which is preliminary data.</text>
</comment>